<dbReference type="EMBL" id="BMEV01000005">
    <property type="protein sequence ID" value="GGH70117.1"/>
    <property type="molecule type" value="Genomic_DNA"/>
</dbReference>
<accession>A0A8J3EJA9</accession>
<organism evidence="2 3">
    <name type="scientific">Compostibacillus humi</name>
    <dbReference type="NCBI Taxonomy" id="1245525"/>
    <lineage>
        <taxon>Bacteria</taxon>
        <taxon>Bacillati</taxon>
        <taxon>Bacillota</taxon>
        <taxon>Bacilli</taxon>
        <taxon>Bacillales</taxon>
        <taxon>Bacillaceae</taxon>
        <taxon>Compostibacillus</taxon>
    </lineage>
</organism>
<reference evidence="2" key="2">
    <citation type="submission" date="2020-09" db="EMBL/GenBank/DDBJ databases">
        <authorList>
            <person name="Sun Q."/>
            <person name="Zhou Y."/>
        </authorList>
    </citation>
    <scope>NUCLEOTIDE SEQUENCE</scope>
    <source>
        <strain evidence="2">CGMCC 1.12360</strain>
    </source>
</reference>
<gene>
    <name evidence="2" type="ORF">GCM10010978_04710</name>
</gene>
<protein>
    <recommendedName>
        <fullName evidence="4">Peptidylprolyl isomerase</fullName>
    </recommendedName>
</protein>
<feature type="chain" id="PRO_5038962825" description="Peptidylprolyl isomerase" evidence="1">
    <location>
        <begin position="22"/>
        <end position="124"/>
    </location>
</feature>
<dbReference type="RefSeq" id="WP_188390767.1">
    <property type="nucleotide sequence ID" value="NZ_BMEV01000005.1"/>
</dbReference>
<feature type="signal peptide" evidence="1">
    <location>
        <begin position="1"/>
        <end position="21"/>
    </location>
</feature>
<evidence type="ECO:0000256" key="1">
    <source>
        <dbReference type="SAM" id="SignalP"/>
    </source>
</evidence>
<evidence type="ECO:0000313" key="3">
    <source>
        <dbReference type="Proteomes" id="UP000602050"/>
    </source>
</evidence>
<dbReference type="Proteomes" id="UP000602050">
    <property type="component" value="Unassembled WGS sequence"/>
</dbReference>
<dbReference type="PROSITE" id="PS51257">
    <property type="entry name" value="PROKAR_LIPOPROTEIN"/>
    <property type="match status" value="1"/>
</dbReference>
<sequence>MKKLLSLLLLSALMITACNDAALSISELEIVPDEVLENITPDDTLQMINEGDDIAYIVYFSSGTVTPRLETEGEMLIIQLEVTGQEEDDEEKPYVYKLTLDPELEMIDILINGKSVPFDRVTAL</sequence>
<keyword evidence="3" id="KW-1185">Reference proteome</keyword>
<proteinExistence type="predicted"/>
<name>A0A8J3EJA9_9BACI</name>
<reference evidence="2" key="1">
    <citation type="journal article" date="2014" name="Int. J. Syst. Evol. Microbiol.">
        <title>Complete genome sequence of Corynebacterium casei LMG S-19264T (=DSM 44701T), isolated from a smear-ripened cheese.</title>
        <authorList>
            <consortium name="US DOE Joint Genome Institute (JGI-PGF)"/>
            <person name="Walter F."/>
            <person name="Albersmeier A."/>
            <person name="Kalinowski J."/>
            <person name="Ruckert C."/>
        </authorList>
    </citation>
    <scope>NUCLEOTIDE SEQUENCE</scope>
    <source>
        <strain evidence="2">CGMCC 1.12360</strain>
    </source>
</reference>
<dbReference type="AlphaFoldDB" id="A0A8J3EJA9"/>
<evidence type="ECO:0000313" key="2">
    <source>
        <dbReference type="EMBL" id="GGH70117.1"/>
    </source>
</evidence>
<evidence type="ECO:0008006" key="4">
    <source>
        <dbReference type="Google" id="ProtNLM"/>
    </source>
</evidence>
<comment type="caution">
    <text evidence="2">The sequence shown here is derived from an EMBL/GenBank/DDBJ whole genome shotgun (WGS) entry which is preliminary data.</text>
</comment>
<keyword evidence="1" id="KW-0732">Signal</keyword>